<dbReference type="SMART" id="SM00448">
    <property type="entry name" value="REC"/>
    <property type="match status" value="1"/>
</dbReference>
<dbReference type="GO" id="GO:0006355">
    <property type="term" value="P:regulation of DNA-templated transcription"/>
    <property type="evidence" value="ECO:0007669"/>
    <property type="project" value="InterPro"/>
</dbReference>
<evidence type="ECO:0000256" key="4">
    <source>
        <dbReference type="ARBA" id="ARBA00023163"/>
    </source>
</evidence>
<keyword evidence="9" id="KW-1185">Reference proteome</keyword>
<dbReference type="InterPro" id="IPR000792">
    <property type="entry name" value="Tscrpt_reg_LuxR_C"/>
</dbReference>
<dbReference type="PROSITE" id="PS50043">
    <property type="entry name" value="HTH_LUXR_2"/>
    <property type="match status" value="1"/>
</dbReference>
<proteinExistence type="predicted"/>
<dbReference type="InterPro" id="IPR001789">
    <property type="entry name" value="Sig_transdc_resp-reg_receiver"/>
</dbReference>
<dbReference type="PANTHER" id="PTHR43214">
    <property type="entry name" value="TWO-COMPONENT RESPONSE REGULATOR"/>
    <property type="match status" value="1"/>
</dbReference>
<dbReference type="EMBL" id="QUNO01000007">
    <property type="protein sequence ID" value="REH46024.1"/>
    <property type="molecule type" value="Genomic_DNA"/>
</dbReference>
<feature type="domain" description="Response regulatory" evidence="7">
    <location>
        <begin position="31"/>
        <end position="147"/>
    </location>
</feature>
<dbReference type="Gene3D" id="3.40.50.2300">
    <property type="match status" value="1"/>
</dbReference>
<dbReference type="AlphaFoldDB" id="A0A3E0HHR5"/>
<dbReference type="InterPro" id="IPR016032">
    <property type="entry name" value="Sig_transdc_resp-reg_C-effctor"/>
</dbReference>
<dbReference type="Proteomes" id="UP000256269">
    <property type="component" value="Unassembled WGS sequence"/>
</dbReference>
<dbReference type="PRINTS" id="PR00038">
    <property type="entry name" value="HTHLUXR"/>
</dbReference>
<dbReference type="CDD" id="cd17535">
    <property type="entry name" value="REC_NarL-like"/>
    <property type="match status" value="1"/>
</dbReference>
<dbReference type="OrthoDB" id="9808843at2"/>
<feature type="domain" description="HTH luxR-type" evidence="6">
    <location>
        <begin position="170"/>
        <end position="235"/>
    </location>
</feature>
<evidence type="ECO:0000259" key="7">
    <source>
        <dbReference type="PROSITE" id="PS50110"/>
    </source>
</evidence>
<dbReference type="CDD" id="cd06170">
    <property type="entry name" value="LuxR_C_like"/>
    <property type="match status" value="1"/>
</dbReference>
<evidence type="ECO:0000256" key="2">
    <source>
        <dbReference type="ARBA" id="ARBA00023015"/>
    </source>
</evidence>
<dbReference type="InterPro" id="IPR058245">
    <property type="entry name" value="NreC/VraR/RcsB-like_REC"/>
</dbReference>
<evidence type="ECO:0000313" key="8">
    <source>
        <dbReference type="EMBL" id="REH46024.1"/>
    </source>
</evidence>
<gene>
    <name evidence="8" type="ORF">BCF44_107156</name>
</gene>
<dbReference type="GO" id="GO:0003677">
    <property type="term" value="F:DNA binding"/>
    <property type="evidence" value="ECO:0007669"/>
    <property type="project" value="UniProtKB-KW"/>
</dbReference>
<keyword evidence="3 8" id="KW-0238">DNA-binding</keyword>
<feature type="modified residue" description="4-aspartylphosphate" evidence="5">
    <location>
        <position position="82"/>
    </location>
</feature>
<organism evidence="8 9">
    <name type="scientific">Kutzneria buriramensis</name>
    <dbReference type="NCBI Taxonomy" id="1045776"/>
    <lineage>
        <taxon>Bacteria</taxon>
        <taxon>Bacillati</taxon>
        <taxon>Actinomycetota</taxon>
        <taxon>Actinomycetes</taxon>
        <taxon>Pseudonocardiales</taxon>
        <taxon>Pseudonocardiaceae</taxon>
        <taxon>Kutzneria</taxon>
    </lineage>
</organism>
<evidence type="ECO:0000256" key="1">
    <source>
        <dbReference type="ARBA" id="ARBA00022553"/>
    </source>
</evidence>
<dbReference type="Pfam" id="PF00196">
    <property type="entry name" value="GerE"/>
    <property type="match status" value="1"/>
</dbReference>
<reference evidence="8 9" key="1">
    <citation type="submission" date="2018-08" db="EMBL/GenBank/DDBJ databases">
        <title>Genomic Encyclopedia of Archaeal and Bacterial Type Strains, Phase II (KMG-II): from individual species to whole genera.</title>
        <authorList>
            <person name="Goeker M."/>
        </authorList>
    </citation>
    <scope>NUCLEOTIDE SEQUENCE [LARGE SCALE GENOMIC DNA]</scope>
    <source>
        <strain evidence="8 9">DSM 45791</strain>
    </source>
</reference>
<comment type="caution">
    <text evidence="8">The sequence shown here is derived from an EMBL/GenBank/DDBJ whole genome shotgun (WGS) entry which is preliminary data.</text>
</comment>
<name>A0A3E0HHR5_9PSEU</name>
<evidence type="ECO:0000259" key="6">
    <source>
        <dbReference type="PROSITE" id="PS50043"/>
    </source>
</evidence>
<dbReference type="SMART" id="SM00421">
    <property type="entry name" value="HTH_LUXR"/>
    <property type="match status" value="1"/>
</dbReference>
<dbReference type="Pfam" id="PF00072">
    <property type="entry name" value="Response_reg"/>
    <property type="match status" value="1"/>
</dbReference>
<dbReference type="SUPFAM" id="SSF46894">
    <property type="entry name" value="C-terminal effector domain of the bipartite response regulators"/>
    <property type="match status" value="1"/>
</dbReference>
<dbReference type="InterPro" id="IPR011006">
    <property type="entry name" value="CheY-like_superfamily"/>
</dbReference>
<keyword evidence="2" id="KW-0805">Transcription regulation</keyword>
<dbReference type="GO" id="GO:0000160">
    <property type="term" value="P:phosphorelay signal transduction system"/>
    <property type="evidence" value="ECO:0007669"/>
    <property type="project" value="InterPro"/>
</dbReference>
<protein>
    <submittedName>
        <fullName evidence="8">DNA-binding NarL/FixJ family response regulator</fullName>
    </submittedName>
</protein>
<dbReference type="SUPFAM" id="SSF52172">
    <property type="entry name" value="CheY-like"/>
    <property type="match status" value="1"/>
</dbReference>
<dbReference type="PROSITE" id="PS50110">
    <property type="entry name" value="RESPONSE_REGULATORY"/>
    <property type="match status" value="1"/>
</dbReference>
<keyword evidence="1 5" id="KW-0597">Phosphoprotein</keyword>
<keyword evidence="4" id="KW-0804">Transcription</keyword>
<evidence type="ECO:0000313" key="9">
    <source>
        <dbReference type="Proteomes" id="UP000256269"/>
    </source>
</evidence>
<dbReference type="InterPro" id="IPR039420">
    <property type="entry name" value="WalR-like"/>
</dbReference>
<accession>A0A3E0HHR5</accession>
<evidence type="ECO:0000256" key="5">
    <source>
        <dbReference type="PROSITE-ProRule" id="PRU00169"/>
    </source>
</evidence>
<evidence type="ECO:0000256" key="3">
    <source>
        <dbReference type="ARBA" id="ARBA00023125"/>
    </source>
</evidence>
<dbReference type="PANTHER" id="PTHR43214:SF24">
    <property type="entry name" value="TRANSCRIPTIONAL REGULATORY PROTEIN NARL-RELATED"/>
    <property type="match status" value="1"/>
</dbReference>
<sequence length="239" mass="25368">MSPQARGAELPDEQDSVRTLEIVPSVTASLSVVVADSQAAARRDVRSVLERSGEVVVVAEADTAQRALEAAARHRPDVLVFDLDTTEISRTVLIAQLLRVAPGTGVLVFSAYDDDDAITSAIHAGARGYLVKNAGSRQLLRTIHAVAAGDVIVGNTVAGRFVASLRQERGPYPFPQLTERERDVLEGIAAGKSNLVIARELSLATKTISNRVSVVFGKLGVADRAQAIVLAREAGLGRR</sequence>